<dbReference type="Gene3D" id="3.90.180.10">
    <property type="entry name" value="Medium-chain alcohol dehydrogenases, catalytic domain"/>
    <property type="match status" value="1"/>
</dbReference>
<gene>
    <name evidence="5" type="ORF">LTR82_017793</name>
</gene>
<reference evidence="5" key="1">
    <citation type="submission" date="2021-12" db="EMBL/GenBank/DDBJ databases">
        <title>Black yeast isolated from Biological Soil Crust.</title>
        <authorList>
            <person name="Kurbessoian T."/>
        </authorList>
    </citation>
    <scope>NUCLEOTIDE SEQUENCE</scope>
    <source>
        <strain evidence="5">CCFEE 5208</strain>
    </source>
</reference>
<dbReference type="AlphaFoldDB" id="A0AAN6IZX8"/>
<dbReference type="EMBL" id="JASUXU010000175">
    <property type="protein sequence ID" value="KAK0302705.1"/>
    <property type="molecule type" value="Genomic_DNA"/>
</dbReference>
<name>A0AAN6IZX8_9PEZI</name>
<dbReference type="PANTHER" id="PTHR45348:SF5">
    <property type="entry name" value="OXIDOREDUCTASE, PUTATIVE (AFU_ORTHOLOGUE AFUA_8G01420)-RELATED"/>
    <property type="match status" value="1"/>
</dbReference>
<feature type="domain" description="Alcohol dehydrogenase-like N-terminal" evidence="4">
    <location>
        <begin position="24"/>
        <end position="103"/>
    </location>
</feature>
<dbReference type="Pfam" id="PF08240">
    <property type="entry name" value="ADH_N"/>
    <property type="match status" value="1"/>
</dbReference>
<dbReference type="InterPro" id="IPR013154">
    <property type="entry name" value="ADH-like_N"/>
</dbReference>
<dbReference type="Proteomes" id="UP001168146">
    <property type="component" value="Unassembled WGS sequence"/>
</dbReference>
<evidence type="ECO:0000313" key="5">
    <source>
        <dbReference type="EMBL" id="KAK0302705.1"/>
    </source>
</evidence>
<evidence type="ECO:0000256" key="1">
    <source>
        <dbReference type="ARBA" id="ARBA00008072"/>
    </source>
</evidence>
<dbReference type="InterPro" id="IPR047122">
    <property type="entry name" value="Trans-enoyl_RdTase-like"/>
</dbReference>
<dbReference type="PANTHER" id="PTHR45348">
    <property type="entry name" value="HYPOTHETICAL OXIDOREDUCTASE (EUROFUNG)"/>
    <property type="match status" value="1"/>
</dbReference>
<evidence type="ECO:0000259" key="4">
    <source>
        <dbReference type="Pfam" id="PF08240"/>
    </source>
</evidence>
<proteinExistence type="inferred from homology"/>
<evidence type="ECO:0000256" key="3">
    <source>
        <dbReference type="ARBA" id="ARBA00023002"/>
    </source>
</evidence>
<comment type="subunit">
    <text evidence="2">Monomer.</text>
</comment>
<evidence type="ECO:0000313" key="6">
    <source>
        <dbReference type="Proteomes" id="UP001168146"/>
    </source>
</evidence>
<dbReference type="SUPFAM" id="SSF50129">
    <property type="entry name" value="GroES-like"/>
    <property type="match status" value="1"/>
</dbReference>
<dbReference type="InterPro" id="IPR011032">
    <property type="entry name" value="GroES-like_sf"/>
</dbReference>
<accession>A0AAN6IZX8</accession>
<comment type="similarity">
    <text evidence="1">Belongs to the zinc-containing alcohol dehydrogenase family.</text>
</comment>
<protein>
    <recommendedName>
        <fullName evidence="4">Alcohol dehydrogenase-like N-terminal domain-containing protein</fullName>
    </recommendedName>
</protein>
<evidence type="ECO:0000256" key="2">
    <source>
        <dbReference type="ARBA" id="ARBA00011245"/>
    </source>
</evidence>
<keyword evidence="3" id="KW-0560">Oxidoreductase</keyword>
<comment type="caution">
    <text evidence="5">The sequence shown here is derived from an EMBL/GenBank/DDBJ whole genome shotgun (WGS) entry which is preliminary data.</text>
</comment>
<dbReference type="GO" id="GO:0016651">
    <property type="term" value="F:oxidoreductase activity, acting on NAD(P)H"/>
    <property type="evidence" value="ECO:0007669"/>
    <property type="project" value="InterPro"/>
</dbReference>
<sequence>MKEAIVGPDLAAEVGDCPRPKPSRGDLLIKVACAGCNPKDWKAPYYTGKKANPGDDIAGEVAECGEDVVGFSVGDRVAAFHQMGTPGGAFAEYAIAPATTTFHLLIKVSFEEVWCNDSSGMSHCGYRIVSQPPTASTLVEVQQKDAALNLRWIHRDRRFRQASSEAYGSPTGDYVDIASHSN</sequence>
<organism evidence="5 6">
    <name type="scientific">Friedmanniomyces endolithicus</name>
    <dbReference type="NCBI Taxonomy" id="329885"/>
    <lineage>
        <taxon>Eukaryota</taxon>
        <taxon>Fungi</taxon>
        <taxon>Dikarya</taxon>
        <taxon>Ascomycota</taxon>
        <taxon>Pezizomycotina</taxon>
        <taxon>Dothideomycetes</taxon>
        <taxon>Dothideomycetidae</taxon>
        <taxon>Mycosphaerellales</taxon>
        <taxon>Teratosphaeriaceae</taxon>
        <taxon>Friedmanniomyces</taxon>
    </lineage>
</organism>